<accession>A0AAD5EGY0</accession>
<protein>
    <submittedName>
        <fullName evidence="2">Uncharacterized protein</fullName>
    </submittedName>
</protein>
<keyword evidence="1" id="KW-0812">Transmembrane</keyword>
<evidence type="ECO:0000313" key="3">
    <source>
        <dbReference type="Proteomes" id="UP001206595"/>
    </source>
</evidence>
<dbReference type="Proteomes" id="UP001206595">
    <property type="component" value="Unassembled WGS sequence"/>
</dbReference>
<dbReference type="EMBL" id="MU620898">
    <property type="protein sequence ID" value="KAI8582830.1"/>
    <property type="molecule type" value="Genomic_DNA"/>
</dbReference>
<organism evidence="2 3">
    <name type="scientific">Umbelopsis ramanniana AG</name>
    <dbReference type="NCBI Taxonomy" id="1314678"/>
    <lineage>
        <taxon>Eukaryota</taxon>
        <taxon>Fungi</taxon>
        <taxon>Fungi incertae sedis</taxon>
        <taxon>Mucoromycota</taxon>
        <taxon>Mucoromycotina</taxon>
        <taxon>Umbelopsidomycetes</taxon>
        <taxon>Umbelopsidales</taxon>
        <taxon>Umbelopsidaceae</taxon>
        <taxon>Umbelopsis</taxon>
    </lineage>
</organism>
<proteinExistence type="predicted"/>
<reference evidence="2" key="1">
    <citation type="submission" date="2021-06" db="EMBL/GenBank/DDBJ databases">
        <authorList>
            <consortium name="DOE Joint Genome Institute"/>
            <person name="Mondo S.J."/>
            <person name="Amses K.R."/>
            <person name="Simmons D.R."/>
            <person name="Longcore J.E."/>
            <person name="Seto K."/>
            <person name="Alves G.H."/>
            <person name="Bonds A.E."/>
            <person name="Quandt C.A."/>
            <person name="Davis W.J."/>
            <person name="Chang Y."/>
            <person name="Letcher P.M."/>
            <person name="Powell M.J."/>
            <person name="Kuo A."/>
            <person name="Labutti K."/>
            <person name="Pangilinan J."/>
            <person name="Andreopoulos W."/>
            <person name="Tritt A."/>
            <person name="Riley R."/>
            <person name="Hundley H."/>
            <person name="Johnson J."/>
            <person name="Lipzen A."/>
            <person name="Barry K."/>
            <person name="Berbee M.L."/>
            <person name="Buchler N.E."/>
            <person name="Grigoriev I.V."/>
            <person name="Spatafora J.W."/>
            <person name="Stajich J.E."/>
            <person name="James T.Y."/>
        </authorList>
    </citation>
    <scope>NUCLEOTIDE SEQUENCE</scope>
    <source>
        <strain evidence="2">AG</strain>
    </source>
</reference>
<gene>
    <name evidence="2" type="ORF">K450DRAFT_225012</name>
</gene>
<reference evidence="2" key="2">
    <citation type="journal article" date="2022" name="Proc. Natl. Acad. Sci. U.S.A.">
        <title>Diploid-dominant life cycles characterize the early evolution of Fungi.</title>
        <authorList>
            <person name="Amses K.R."/>
            <person name="Simmons D.R."/>
            <person name="Longcore J.E."/>
            <person name="Mondo S.J."/>
            <person name="Seto K."/>
            <person name="Jeronimo G.H."/>
            <person name="Bonds A.E."/>
            <person name="Quandt C.A."/>
            <person name="Davis W.J."/>
            <person name="Chang Y."/>
            <person name="Federici B.A."/>
            <person name="Kuo A."/>
            <person name="LaButti K."/>
            <person name="Pangilinan J."/>
            <person name="Andreopoulos W."/>
            <person name="Tritt A."/>
            <person name="Riley R."/>
            <person name="Hundley H."/>
            <person name="Johnson J."/>
            <person name="Lipzen A."/>
            <person name="Barry K."/>
            <person name="Lang B.F."/>
            <person name="Cuomo C.A."/>
            <person name="Buchler N.E."/>
            <person name="Grigoriev I.V."/>
            <person name="Spatafora J.W."/>
            <person name="Stajich J.E."/>
            <person name="James T.Y."/>
        </authorList>
    </citation>
    <scope>NUCLEOTIDE SEQUENCE</scope>
    <source>
        <strain evidence="2">AG</strain>
    </source>
</reference>
<dbReference type="GeneID" id="75911654"/>
<dbReference type="RefSeq" id="XP_051447834.1">
    <property type="nucleotide sequence ID" value="XM_051586306.1"/>
</dbReference>
<sequence>MHVWFILHWCYALLYLALEFMVFSIIEKLRFKRYDFYYRTPFISVIPDSCINDQFFFLIEYLRMQVRSQ</sequence>
<keyword evidence="1" id="KW-1133">Transmembrane helix</keyword>
<keyword evidence="1" id="KW-0472">Membrane</keyword>
<comment type="caution">
    <text evidence="2">The sequence shown here is derived from an EMBL/GenBank/DDBJ whole genome shotgun (WGS) entry which is preliminary data.</text>
</comment>
<evidence type="ECO:0000313" key="2">
    <source>
        <dbReference type="EMBL" id="KAI8582830.1"/>
    </source>
</evidence>
<dbReference type="AlphaFoldDB" id="A0AAD5EGY0"/>
<keyword evidence="3" id="KW-1185">Reference proteome</keyword>
<evidence type="ECO:0000256" key="1">
    <source>
        <dbReference type="SAM" id="Phobius"/>
    </source>
</evidence>
<feature type="transmembrane region" description="Helical" evidence="1">
    <location>
        <begin position="6"/>
        <end position="26"/>
    </location>
</feature>
<name>A0AAD5EGY0_UMBRA</name>